<comment type="caution">
    <text evidence="2">The sequence shown here is derived from an EMBL/GenBank/DDBJ whole genome shotgun (WGS) entry which is preliminary data.</text>
</comment>
<dbReference type="EMBL" id="BAAAFH010000003">
    <property type="protein sequence ID" value="GAA0874163.1"/>
    <property type="molecule type" value="Genomic_DNA"/>
</dbReference>
<feature type="domain" description="DUF218" evidence="1">
    <location>
        <begin position="39"/>
        <end position="163"/>
    </location>
</feature>
<evidence type="ECO:0000313" key="3">
    <source>
        <dbReference type="Proteomes" id="UP001501126"/>
    </source>
</evidence>
<organism evidence="2 3">
    <name type="scientific">Wandonia haliotis</name>
    <dbReference type="NCBI Taxonomy" id="574963"/>
    <lineage>
        <taxon>Bacteria</taxon>
        <taxon>Pseudomonadati</taxon>
        <taxon>Bacteroidota</taxon>
        <taxon>Flavobacteriia</taxon>
        <taxon>Flavobacteriales</taxon>
        <taxon>Crocinitomicaceae</taxon>
        <taxon>Wandonia</taxon>
    </lineage>
</organism>
<keyword evidence="3" id="KW-1185">Reference proteome</keyword>
<dbReference type="PROSITE" id="PS51257">
    <property type="entry name" value="PROKAR_LIPOPROTEIN"/>
    <property type="match status" value="1"/>
</dbReference>
<dbReference type="Gene3D" id="3.40.50.620">
    <property type="entry name" value="HUPs"/>
    <property type="match status" value="1"/>
</dbReference>
<protein>
    <recommendedName>
        <fullName evidence="1">DUF218 domain-containing protein</fullName>
    </recommendedName>
</protein>
<dbReference type="InterPro" id="IPR003848">
    <property type="entry name" value="DUF218"/>
</dbReference>
<gene>
    <name evidence="2" type="ORF">GCM10009118_05710</name>
</gene>
<sequence length="237" mass="27782">MSLLNRLILFSLFAFLLQGCYVLFPKKYYRKAVEKAPYDAIIVPGYPYNEEDTTWNRIIQARLLWSTWLYKKGITKRIIYSGSDVHSPYVEALYMAQYGKALGIPEQAILLDTLAEHSSENVFYGFLLAKEKGFEKIALATDPFQAGMMRPVRRRVKRIFKHKVDHIPIIFDTIKMIDTVPHPIIDPSPAYRSNHVSLKEREGFFKRLSGTLGMKINWKKYRKEERKKRKERKNDEG</sequence>
<dbReference type="CDD" id="cd06259">
    <property type="entry name" value="YdcF-like"/>
    <property type="match status" value="1"/>
</dbReference>
<reference evidence="2 3" key="1">
    <citation type="journal article" date="2019" name="Int. J. Syst. Evol. Microbiol.">
        <title>The Global Catalogue of Microorganisms (GCM) 10K type strain sequencing project: providing services to taxonomists for standard genome sequencing and annotation.</title>
        <authorList>
            <consortium name="The Broad Institute Genomics Platform"/>
            <consortium name="The Broad Institute Genome Sequencing Center for Infectious Disease"/>
            <person name="Wu L."/>
            <person name="Ma J."/>
        </authorList>
    </citation>
    <scope>NUCLEOTIDE SEQUENCE [LARGE SCALE GENOMIC DNA]</scope>
    <source>
        <strain evidence="2 3">JCM 16083</strain>
    </source>
</reference>
<dbReference type="Pfam" id="PF02698">
    <property type="entry name" value="DUF218"/>
    <property type="match status" value="1"/>
</dbReference>
<dbReference type="Proteomes" id="UP001501126">
    <property type="component" value="Unassembled WGS sequence"/>
</dbReference>
<proteinExistence type="predicted"/>
<dbReference type="InterPro" id="IPR014729">
    <property type="entry name" value="Rossmann-like_a/b/a_fold"/>
</dbReference>
<accession>A0ABN1MLK3</accession>
<name>A0ABN1MLK3_9FLAO</name>
<evidence type="ECO:0000259" key="1">
    <source>
        <dbReference type="Pfam" id="PF02698"/>
    </source>
</evidence>
<evidence type="ECO:0000313" key="2">
    <source>
        <dbReference type="EMBL" id="GAA0874163.1"/>
    </source>
</evidence>